<dbReference type="InterPro" id="IPR016024">
    <property type="entry name" value="ARM-type_fold"/>
</dbReference>
<reference evidence="1 2" key="1">
    <citation type="submission" date="2018-02" db="EMBL/GenBank/DDBJ databases">
        <title>Comparative genomes isolates from brazilian mangrove.</title>
        <authorList>
            <person name="Araujo J.E."/>
            <person name="Taketani R.G."/>
            <person name="Silva M.C.P."/>
            <person name="Loureco M.V."/>
            <person name="Andreote F.D."/>
        </authorList>
    </citation>
    <scope>NUCLEOTIDE SEQUENCE [LARGE SCALE GENOMIC DNA]</scope>
    <source>
        <strain evidence="1 2">Hex-1 MGV</strain>
    </source>
</reference>
<dbReference type="OrthoDB" id="796912at2"/>
<evidence type="ECO:0008006" key="3">
    <source>
        <dbReference type="Google" id="ProtNLM"/>
    </source>
</evidence>
<evidence type="ECO:0000313" key="1">
    <source>
        <dbReference type="EMBL" id="PQO34072.1"/>
    </source>
</evidence>
<dbReference type="Proteomes" id="UP000238322">
    <property type="component" value="Unassembled WGS sequence"/>
</dbReference>
<dbReference type="EMBL" id="PUHY01000010">
    <property type="protein sequence ID" value="PQO34072.1"/>
    <property type="molecule type" value="Genomic_DNA"/>
</dbReference>
<protein>
    <recommendedName>
        <fullName evidence="3">HEAT repeat domain-containing protein</fullName>
    </recommendedName>
</protein>
<dbReference type="Gene3D" id="1.25.10.10">
    <property type="entry name" value="Leucine-rich Repeat Variant"/>
    <property type="match status" value="1"/>
</dbReference>
<name>A0A2S8FPG0_9BACT</name>
<organism evidence="1 2">
    <name type="scientific">Blastopirellula marina</name>
    <dbReference type="NCBI Taxonomy" id="124"/>
    <lineage>
        <taxon>Bacteria</taxon>
        <taxon>Pseudomonadati</taxon>
        <taxon>Planctomycetota</taxon>
        <taxon>Planctomycetia</taxon>
        <taxon>Pirellulales</taxon>
        <taxon>Pirellulaceae</taxon>
        <taxon>Blastopirellula</taxon>
    </lineage>
</organism>
<dbReference type="InterPro" id="IPR011989">
    <property type="entry name" value="ARM-like"/>
</dbReference>
<accession>A0A2S8FPG0</accession>
<sequence length="385" mass="42407">MLTGLLALENVDWPKLHHAYGPASDTPQHLQALIGDDQEARRAAVSHLGSAIMHQGTPWTATGPVALVVAGFLLDEERSLDLTLQVDLMYFLVDVAEAAESANRNKKELQRMVQFDLTPFLESDDEYAMYEDEDAANAFYAQAGLGCIDAAPVLSQVMRKEMDSEHARLRALAAMGETILAKLQPSDADKTEITSKLLALARAAHSPDERSAHVLSLGEVGYAPEDFLEDPSPAVRMCAALAPELATNPRAINELIDILEQNAGQVYNWFEERPPQFIFYPRFQIVRHLVAQVTDFNRLIKAAIAVVDITEKSCVDFDWGPLLAAAFPDGDGAIKTKSQKRFLSALVEKTELWDPLFGNARTWFRAAGLPNDRHACAKLIAEANV</sequence>
<dbReference type="AlphaFoldDB" id="A0A2S8FPG0"/>
<comment type="caution">
    <text evidence="1">The sequence shown here is derived from an EMBL/GenBank/DDBJ whole genome shotgun (WGS) entry which is preliminary data.</text>
</comment>
<proteinExistence type="predicted"/>
<dbReference type="SUPFAM" id="SSF48371">
    <property type="entry name" value="ARM repeat"/>
    <property type="match status" value="1"/>
</dbReference>
<gene>
    <name evidence="1" type="ORF">C5Y83_11025</name>
</gene>
<dbReference type="RefSeq" id="WP_105329740.1">
    <property type="nucleotide sequence ID" value="NZ_PUHY01000010.1"/>
</dbReference>
<evidence type="ECO:0000313" key="2">
    <source>
        <dbReference type="Proteomes" id="UP000238322"/>
    </source>
</evidence>